<protein>
    <submittedName>
        <fullName evidence="1">Uncharacterized protein</fullName>
    </submittedName>
</protein>
<organism evidence="1 2">
    <name type="scientific">Polychaeton citri CBS 116435</name>
    <dbReference type="NCBI Taxonomy" id="1314669"/>
    <lineage>
        <taxon>Eukaryota</taxon>
        <taxon>Fungi</taxon>
        <taxon>Dikarya</taxon>
        <taxon>Ascomycota</taxon>
        <taxon>Pezizomycotina</taxon>
        <taxon>Dothideomycetes</taxon>
        <taxon>Dothideomycetidae</taxon>
        <taxon>Capnodiales</taxon>
        <taxon>Capnodiaceae</taxon>
        <taxon>Polychaeton</taxon>
    </lineage>
</organism>
<sequence>MSCLRNEQGCRALWHVGQAILGMGGSLCSKGRVCTCKFFFVESTRKNLRERAYKCTVLLKTISTCMSWTCHSQMKVHLRKALTYLAREAIVSVEHQSSPNATNASPTSVNGYERIHTKRRIDHQHDHMERWTGEPARAKAQHAVRALSTHGVYFLWQKINSDGHTNNMEKLAVRASSPYR</sequence>
<dbReference type="Proteomes" id="UP000799441">
    <property type="component" value="Unassembled WGS sequence"/>
</dbReference>
<name>A0A9P4USE2_9PEZI</name>
<accession>A0A9P4USE2</accession>
<dbReference type="EMBL" id="MU003779">
    <property type="protein sequence ID" value="KAF2722985.1"/>
    <property type="molecule type" value="Genomic_DNA"/>
</dbReference>
<evidence type="ECO:0000313" key="1">
    <source>
        <dbReference type="EMBL" id="KAF2722985.1"/>
    </source>
</evidence>
<dbReference type="AlphaFoldDB" id="A0A9P4USE2"/>
<evidence type="ECO:0000313" key="2">
    <source>
        <dbReference type="Proteomes" id="UP000799441"/>
    </source>
</evidence>
<reference evidence="1" key="1">
    <citation type="journal article" date="2020" name="Stud. Mycol.">
        <title>101 Dothideomycetes genomes: a test case for predicting lifestyles and emergence of pathogens.</title>
        <authorList>
            <person name="Haridas S."/>
            <person name="Albert R."/>
            <person name="Binder M."/>
            <person name="Bloem J."/>
            <person name="Labutti K."/>
            <person name="Salamov A."/>
            <person name="Andreopoulos B."/>
            <person name="Baker S."/>
            <person name="Barry K."/>
            <person name="Bills G."/>
            <person name="Bluhm B."/>
            <person name="Cannon C."/>
            <person name="Castanera R."/>
            <person name="Culley D."/>
            <person name="Daum C."/>
            <person name="Ezra D."/>
            <person name="Gonzalez J."/>
            <person name="Henrissat B."/>
            <person name="Kuo A."/>
            <person name="Liang C."/>
            <person name="Lipzen A."/>
            <person name="Lutzoni F."/>
            <person name="Magnuson J."/>
            <person name="Mondo S."/>
            <person name="Nolan M."/>
            <person name="Ohm R."/>
            <person name="Pangilinan J."/>
            <person name="Park H.-J."/>
            <person name="Ramirez L."/>
            <person name="Alfaro M."/>
            <person name="Sun H."/>
            <person name="Tritt A."/>
            <person name="Yoshinaga Y."/>
            <person name="Zwiers L.-H."/>
            <person name="Turgeon B."/>
            <person name="Goodwin S."/>
            <person name="Spatafora J."/>
            <person name="Crous P."/>
            <person name="Grigoriev I."/>
        </authorList>
    </citation>
    <scope>NUCLEOTIDE SEQUENCE</scope>
    <source>
        <strain evidence="1">CBS 116435</strain>
    </source>
</reference>
<keyword evidence="2" id="KW-1185">Reference proteome</keyword>
<comment type="caution">
    <text evidence="1">The sequence shown here is derived from an EMBL/GenBank/DDBJ whole genome shotgun (WGS) entry which is preliminary data.</text>
</comment>
<proteinExistence type="predicted"/>
<gene>
    <name evidence="1" type="ORF">K431DRAFT_37180</name>
</gene>